<gene>
    <name evidence="1" type="ORF">GHO30_21215</name>
</gene>
<dbReference type="Gene3D" id="3.20.20.190">
    <property type="entry name" value="Phosphatidylinositol (PI) phosphodiesterase"/>
    <property type="match status" value="1"/>
</dbReference>
<evidence type="ECO:0008006" key="3">
    <source>
        <dbReference type="Google" id="ProtNLM"/>
    </source>
</evidence>
<comment type="caution">
    <text evidence="1">The sequence shown here is derived from an EMBL/GenBank/DDBJ whole genome shotgun (WGS) entry which is preliminary data.</text>
</comment>
<dbReference type="Proteomes" id="UP000470186">
    <property type="component" value="Unassembled WGS sequence"/>
</dbReference>
<dbReference type="AlphaFoldDB" id="A0A7X1YB11"/>
<sequence length="297" mass="34568">MTQHNFWMTQTPELQSLLISQLILPGSHDSGSDKEAPNLQLPQEITQDVSPKKQLLHGIRALDLRVAFYSKYAPGQPERFQLFHRTSSGRNVANDILGMLLDYFEDPRAQQEIVVLDFHEFRDFNPQAHAELKALIIDTLQSKIIPYHFNNLKVGEIWSQHPGRNVVVAYNTSPRHALFWYGVNHHWSGKNLLSTHELKIFMDSRIAKYKSNDELDSIQCAKYVLPFFVPDDFSDTIDSWFLSENEHSYIQNFFIINTDWTTRSQLVKNCRHANQLKAQKRLKTSLRDGRFEEVLNN</sequence>
<dbReference type="SUPFAM" id="SSF51695">
    <property type="entry name" value="PLC-like phosphodiesterases"/>
    <property type="match status" value="1"/>
</dbReference>
<accession>A0A7X1YB11</accession>
<keyword evidence="2" id="KW-1185">Reference proteome</keyword>
<dbReference type="GO" id="GO:0008081">
    <property type="term" value="F:phosphoric diester hydrolase activity"/>
    <property type="evidence" value="ECO:0007669"/>
    <property type="project" value="InterPro"/>
</dbReference>
<dbReference type="PANTHER" id="PTHR13593">
    <property type="match status" value="1"/>
</dbReference>
<dbReference type="InterPro" id="IPR051057">
    <property type="entry name" value="PI-PLC_domain"/>
</dbReference>
<organism evidence="1 2">
    <name type="scientific">Pseudomonas helleri</name>
    <dbReference type="NCBI Taxonomy" id="1608996"/>
    <lineage>
        <taxon>Bacteria</taxon>
        <taxon>Pseudomonadati</taxon>
        <taxon>Pseudomonadota</taxon>
        <taxon>Gammaproteobacteria</taxon>
        <taxon>Pseudomonadales</taxon>
        <taxon>Pseudomonadaceae</taxon>
        <taxon>Pseudomonas</taxon>
    </lineage>
</organism>
<name>A0A7X1YB11_9PSED</name>
<dbReference type="PANTHER" id="PTHR13593:SF113">
    <property type="entry name" value="SI:DKEY-266F7.9"/>
    <property type="match status" value="1"/>
</dbReference>
<proteinExistence type="predicted"/>
<evidence type="ECO:0000313" key="2">
    <source>
        <dbReference type="Proteomes" id="UP000470186"/>
    </source>
</evidence>
<dbReference type="GO" id="GO:0006629">
    <property type="term" value="P:lipid metabolic process"/>
    <property type="evidence" value="ECO:0007669"/>
    <property type="project" value="InterPro"/>
</dbReference>
<protein>
    <recommendedName>
        <fullName evidence="3">Phosphatidylinositol diacylglycerol-lyase</fullName>
    </recommendedName>
</protein>
<reference evidence="1 2" key="1">
    <citation type="submission" date="2019-10" db="EMBL/GenBank/DDBJ databases">
        <title>Evaluation of single-gene subtyping targets for Pseudomonas.</title>
        <authorList>
            <person name="Reichler S.J."/>
            <person name="Orsi R.H."/>
            <person name="Wiedmann M."/>
            <person name="Martin N.H."/>
            <person name="Murphy S.I."/>
        </authorList>
    </citation>
    <scope>NUCLEOTIDE SEQUENCE [LARGE SCALE GENOMIC DNA]</scope>
    <source>
        <strain evidence="1 2">FSL R10-2107</strain>
    </source>
</reference>
<dbReference type="InterPro" id="IPR017946">
    <property type="entry name" value="PLC-like_Pdiesterase_TIM-brl"/>
</dbReference>
<dbReference type="EMBL" id="WIVX01000135">
    <property type="protein sequence ID" value="MQU33869.1"/>
    <property type="molecule type" value="Genomic_DNA"/>
</dbReference>
<evidence type="ECO:0000313" key="1">
    <source>
        <dbReference type="EMBL" id="MQU33869.1"/>
    </source>
</evidence>